<dbReference type="Proteomes" id="UP000887013">
    <property type="component" value="Unassembled WGS sequence"/>
</dbReference>
<feature type="non-terminal residue" evidence="2">
    <location>
        <position position="1"/>
    </location>
</feature>
<feature type="region of interest" description="Disordered" evidence="1">
    <location>
        <begin position="168"/>
        <end position="289"/>
    </location>
</feature>
<feature type="compositionally biased region" description="Polar residues" evidence="1">
    <location>
        <begin position="136"/>
        <end position="153"/>
    </location>
</feature>
<proteinExistence type="predicted"/>
<accession>A0A8X6UHB3</accession>
<organism evidence="2 3">
    <name type="scientific">Nephila pilipes</name>
    <name type="common">Giant wood spider</name>
    <name type="synonym">Nephila maculata</name>
    <dbReference type="NCBI Taxonomy" id="299642"/>
    <lineage>
        <taxon>Eukaryota</taxon>
        <taxon>Metazoa</taxon>
        <taxon>Ecdysozoa</taxon>
        <taxon>Arthropoda</taxon>
        <taxon>Chelicerata</taxon>
        <taxon>Arachnida</taxon>
        <taxon>Araneae</taxon>
        <taxon>Araneomorphae</taxon>
        <taxon>Entelegynae</taxon>
        <taxon>Araneoidea</taxon>
        <taxon>Nephilidae</taxon>
        <taxon>Nephila</taxon>
    </lineage>
</organism>
<evidence type="ECO:0000313" key="2">
    <source>
        <dbReference type="EMBL" id="GFU10055.1"/>
    </source>
</evidence>
<feature type="compositionally biased region" description="Polar residues" evidence="1">
    <location>
        <begin position="168"/>
        <end position="178"/>
    </location>
</feature>
<dbReference type="AlphaFoldDB" id="A0A8X6UHB3"/>
<feature type="non-terminal residue" evidence="2">
    <location>
        <position position="289"/>
    </location>
</feature>
<feature type="compositionally biased region" description="Basic and acidic residues" evidence="1">
    <location>
        <begin position="239"/>
        <end position="289"/>
    </location>
</feature>
<gene>
    <name evidence="2" type="ORF">NPIL_279141</name>
</gene>
<feature type="compositionally biased region" description="Basic and acidic residues" evidence="1">
    <location>
        <begin position="112"/>
        <end position="126"/>
    </location>
</feature>
<sequence length="289" mass="32332">FPLSVVQSAFDLSETPERQEVGLTFVEFVKFLKRCFCVGKFHYEDMIISAQIDEKIEEFSKCYELQRENHSKFDFARFLDQSNRDEAFMRTITEKGMLIKFESISATSKVDTTSRKESEKETDEKLSLSSSGLKSEQNVSTLEDSGSDQASGCTSITDLRAEFQRQFTLTEADSTSNEKPVEKTGGKIPLSPSGSKDASKGEKIESFSRGKSSKKIGGKTPSPSFGFKDSFASKQNVRPLEKGDGVHQPLEKEDDIHQPLEKGDGVHQPLEKEDDVHQPLEKGDDVHQP</sequence>
<feature type="compositionally biased region" description="Basic and acidic residues" evidence="1">
    <location>
        <begin position="197"/>
        <end position="208"/>
    </location>
</feature>
<dbReference type="EMBL" id="BMAW01028977">
    <property type="protein sequence ID" value="GFU10055.1"/>
    <property type="molecule type" value="Genomic_DNA"/>
</dbReference>
<protein>
    <submittedName>
        <fullName evidence="2">Uncharacterized protein</fullName>
    </submittedName>
</protein>
<name>A0A8X6UHB3_NEPPI</name>
<comment type="caution">
    <text evidence="2">The sequence shown here is derived from an EMBL/GenBank/DDBJ whole genome shotgun (WGS) entry which is preliminary data.</text>
</comment>
<evidence type="ECO:0000256" key="1">
    <source>
        <dbReference type="SAM" id="MobiDB-lite"/>
    </source>
</evidence>
<reference evidence="2" key="1">
    <citation type="submission" date="2020-08" db="EMBL/GenBank/DDBJ databases">
        <title>Multicomponent nature underlies the extraordinary mechanical properties of spider dragline silk.</title>
        <authorList>
            <person name="Kono N."/>
            <person name="Nakamura H."/>
            <person name="Mori M."/>
            <person name="Yoshida Y."/>
            <person name="Ohtoshi R."/>
            <person name="Malay A.D."/>
            <person name="Moran D.A.P."/>
            <person name="Tomita M."/>
            <person name="Numata K."/>
            <person name="Arakawa K."/>
        </authorList>
    </citation>
    <scope>NUCLEOTIDE SEQUENCE</scope>
</reference>
<evidence type="ECO:0000313" key="3">
    <source>
        <dbReference type="Proteomes" id="UP000887013"/>
    </source>
</evidence>
<keyword evidence="3" id="KW-1185">Reference proteome</keyword>
<feature type="region of interest" description="Disordered" evidence="1">
    <location>
        <begin position="110"/>
        <end position="153"/>
    </location>
</feature>